<evidence type="ECO:0000313" key="2">
    <source>
        <dbReference type="EMBL" id="TWP52437.1"/>
    </source>
</evidence>
<evidence type="ECO:0000313" key="3">
    <source>
        <dbReference type="Proteomes" id="UP000316639"/>
    </source>
</evidence>
<gene>
    <name evidence="2" type="ORF">FKR81_08870</name>
</gene>
<dbReference type="Proteomes" id="UP000316639">
    <property type="component" value="Unassembled WGS sequence"/>
</dbReference>
<dbReference type="EMBL" id="VOBR01000005">
    <property type="protein sequence ID" value="TWP52437.1"/>
    <property type="molecule type" value="Genomic_DNA"/>
</dbReference>
<sequence length="156" mass="16046">MLTAGFFASLLSALAGIGGAIAIFIGGKKMVAELAVETMGGELGFTPEDIGNAAFDEIFADAYQKLAVRAGLVVFCCGLMLIAALLLRNGGLGGRVFFTVVLPLSGLAWFVVLRDMAPTVTKAGGAISLVVGLVAAILIWLPAVNNYAAARKASKR</sequence>
<name>A0A563EXH3_9PSEU</name>
<proteinExistence type="predicted"/>
<dbReference type="RefSeq" id="WP_146350493.1">
    <property type="nucleotide sequence ID" value="NZ_VOBR01000005.1"/>
</dbReference>
<protein>
    <submittedName>
        <fullName evidence="2">Uncharacterized protein</fullName>
    </submittedName>
</protein>
<accession>A0A563EXH3</accession>
<dbReference type="OrthoDB" id="3700685at2"/>
<reference evidence="2 3" key="1">
    <citation type="submission" date="2019-07" db="EMBL/GenBank/DDBJ databases">
        <title>Lentzea xizangensis sp. nov., isolated from Qinghai-Tibetan Plateau Soils.</title>
        <authorList>
            <person name="Huang J."/>
        </authorList>
    </citation>
    <scope>NUCLEOTIDE SEQUENCE [LARGE SCALE GENOMIC DNA]</scope>
    <source>
        <strain evidence="2 3">FXJ1.1311</strain>
    </source>
</reference>
<keyword evidence="1" id="KW-1133">Transmembrane helix</keyword>
<keyword evidence="1" id="KW-0812">Transmembrane</keyword>
<feature type="transmembrane region" description="Helical" evidence="1">
    <location>
        <begin position="94"/>
        <end position="113"/>
    </location>
</feature>
<keyword evidence="1" id="KW-0472">Membrane</keyword>
<keyword evidence="3" id="KW-1185">Reference proteome</keyword>
<evidence type="ECO:0000256" key="1">
    <source>
        <dbReference type="SAM" id="Phobius"/>
    </source>
</evidence>
<feature type="transmembrane region" description="Helical" evidence="1">
    <location>
        <begin position="66"/>
        <end position="87"/>
    </location>
</feature>
<comment type="caution">
    <text evidence="2">The sequence shown here is derived from an EMBL/GenBank/DDBJ whole genome shotgun (WGS) entry which is preliminary data.</text>
</comment>
<dbReference type="AlphaFoldDB" id="A0A563EXH3"/>
<organism evidence="2 3">
    <name type="scientific">Lentzea tibetensis</name>
    <dbReference type="NCBI Taxonomy" id="2591470"/>
    <lineage>
        <taxon>Bacteria</taxon>
        <taxon>Bacillati</taxon>
        <taxon>Actinomycetota</taxon>
        <taxon>Actinomycetes</taxon>
        <taxon>Pseudonocardiales</taxon>
        <taxon>Pseudonocardiaceae</taxon>
        <taxon>Lentzea</taxon>
    </lineage>
</organism>
<feature type="transmembrane region" description="Helical" evidence="1">
    <location>
        <begin position="125"/>
        <end position="148"/>
    </location>
</feature>